<dbReference type="InterPro" id="IPR040244">
    <property type="entry name" value="EDR4-like"/>
</dbReference>
<evidence type="ECO:0008006" key="6">
    <source>
        <dbReference type="Google" id="ProtNLM"/>
    </source>
</evidence>
<feature type="domain" description="Enhanced disease resistance 4-like N-terminal" evidence="3">
    <location>
        <begin position="6"/>
        <end position="38"/>
    </location>
</feature>
<organism evidence="4 5">
    <name type="scientific">Stylosanthes scabra</name>
    <dbReference type="NCBI Taxonomy" id="79078"/>
    <lineage>
        <taxon>Eukaryota</taxon>
        <taxon>Viridiplantae</taxon>
        <taxon>Streptophyta</taxon>
        <taxon>Embryophyta</taxon>
        <taxon>Tracheophyta</taxon>
        <taxon>Spermatophyta</taxon>
        <taxon>Magnoliopsida</taxon>
        <taxon>eudicotyledons</taxon>
        <taxon>Gunneridae</taxon>
        <taxon>Pentapetalae</taxon>
        <taxon>rosids</taxon>
        <taxon>fabids</taxon>
        <taxon>Fabales</taxon>
        <taxon>Fabaceae</taxon>
        <taxon>Papilionoideae</taxon>
        <taxon>50 kb inversion clade</taxon>
        <taxon>dalbergioids sensu lato</taxon>
        <taxon>Dalbergieae</taxon>
        <taxon>Pterocarpus clade</taxon>
        <taxon>Stylosanthes</taxon>
    </lineage>
</organism>
<comment type="caution">
    <text evidence="4">The sequence shown here is derived from an EMBL/GenBank/DDBJ whole genome shotgun (WGS) entry which is preliminary data.</text>
</comment>
<accession>A0ABU6TRG4</accession>
<feature type="compositionally biased region" description="Basic and acidic residues" evidence="1">
    <location>
        <begin position="384"/>
        <end position="395"/>
    </location>
</feature>
<feature type="domain" description="Probable zinc-ribbon" evidence="2">
    <location>
        <begin position="793"/>
        <end position="836"/>
    </location>
</feature>
<feature type="region of interest" description="Disordered" evidence="1">
    <location>
        <begin position="40"/>
        <end position="95"/>
    </location>
</feature>
<dbReference type="InterPro" id="IPR055126">
    <property type="entry name" value="EDR4-like_N"/>
</dbReference>
<evidence type="ECO:0000259" key="2">
    <source>
        <dbReference type="Pfam" id="PF11331"/>
    </source>
</evidence>
<proteinExistence type="predicted"/>
<feature type="region of interest" description="Disordered" evidence="1">
    <location>
        <begin position="838"/>
        <end position="863"/>
    </location>
</feature>
<evidence type="ECO:0000313" key="4">
    <source>
        <dbReference type="EMBL" id="MED6150770.1"/>
    </source>
</evidence>
<dbReference type="EMBL" id="JASCZI010091594">
    <property type="protein sequence ID" value="MED6150770.1"/>
    <property type="molecule type" value="Genomic_DNA"/>
</dbReference>
<dbReference type="PANTHER" id="PTHR31105">
    <property type="entry name" value="EXTRA-LARGE G-PROTEIN-LIKE"/>
    <property type="match status" value="1"/>
</dbReference>
<feature type="region of interest" description="Disordered" evidence="1">
    <location>
        <begin position="196"/>
        <end position="219"/>
    </location>
</feature>
<dbReference type="Pfam" id="PF11331">
    <property type="entry name" value="Zn_ribbon_12"/>
    <property type="match status" value="1"/>
</dbReference>
<feature type="compositionally biased region" description="Polar residues" evidence="1">
    <location>
        <begin position="197"/>
        <end position="211"/>
    </location>
</feature>
<evidence type="ECO:0000313" key="5">
    <source>
        <dbReference type="Proteomes" id="UP001341840"/>
    </source>
</evidence>
<gene>
    <name evidence="4" type="ORF">PIB30_075719</name>
</gene>
<feature type="compositionally biased region" description="Polar residues" evidence="1">
    <location>
        <begin position="570"/>
        <end position="579"/>
    </location>
</feature>
<feature type="compositionally biased region" description="Low complexity" evidence="1">
    <location>
        <begin position="844"/>
        <end position="855"/>
    </location>
</feature>
<dbReference type="Pfam" id="PF22910">
    <property type="entry name" value="EDR4-like_1st"/>
    <property type="match status" value="1"/>
</dbReference>
<feature type="compositionally biased region" description="Acidic residues" evidence="1">
    <location>
        <begin position="315"/>
        <end position="325"/>
    </location>
</feature>
<feature type="compositionally biased region" description="Basic and acidic residues" evidence="1">
    <location>
        <begin position="57"/>
        <end position="71"/>
    </location>
</feature>
<feature type="compositionally biased region" description="Basic and acidic residues" evidence="1">
    <location>
        <begin position="533"/>
        <end position="542"/>
    </location>
</feature>
<protein>
    <recommendedName>
        <fullName evidence="6">Zinc-ribbon domain-containing protein</fullName>
    </recommendedName>
</protein>
<feature type="compositionally biased region" description="Basic and acidic residues" evidence="1">
    <location>
        <begin position="274"/>
        <end position="302"/>
    </location>
</feature>
<dbReference type="PANTHER" id="PTHR31105:SF38">
    <property type="entry name" value="PROTEIN ENHANCED DISEASE RESISTANCE 4"/>
    <property type="match status" value="1"/>
</dbReference>
<evidence type="ECO:0000256" key="1">
    <source>
        <dbReference type="SAM" id="MobiDB-lite"/>
    </source>
</evidence>
<feature type="region of interest" description="Disordered" evidence="1">
    <location>
        <begin position="531"/>
        <end position="579"/>
    </location>
</feature>
<dbReference type="InterPro" id="IPR021480">
    <property type="entry name" value="Zinc_ribbon_12"/>
</dbReference>
<feature type="region of interest" description="Disordered" evidence="1">
    <location>
        <begin position="365"/>
        <end position="395"/>
    </location>
</feature>
<evidence type="ECO:0000259" key="3">
    <source>
        <dbReference type="Pfam" id="PF22910"/>
    </source>
</evidence>
<sequence length="863" mass="97836">MSGDMVRVVRCPKCRKLLQEPAEYDIYKCGGCGTTLKAKKRRNVHVDEESSTQKTDAALRKSDLSSEDKRCGNRKQLSPQENGPKAKATSFSSGECHMDKNIGRNLLQLFNLSDEERESELDSCKLTLRRRRVQNKTTCCEIEEINSGNLASERSSKELFYSLDEIGYSEKSASVGEMSEMKVTSDSEVDEEFHIRNLSTEGSEMLLTSGSDGEHANNNKSTLIVSNTEMDGNGNDSEKPEELNNGRLLLQGGEEDDHKDKSTTTDFESQVEIKGVDSEREKESSTENLLVKEAKDISRPDGEDGNSEKSAPADASDEEGITESNLEEAEELNIGKLVRKEEVNVCFPNGVPNNDQNALIGAKSEVDTAESTSTTKSSRTENVVSEKERSLHNTPDKVEDGISVNHVSSRELQKQAQKCIDNSFDCVRSVNTLDTKELVSPSSKLHDMVGAGFSKSATARNSHLYDGSFSYDGMDDQFPTQHLDSFENTNTSNSVYEEMTKKGKGLVDRMSYGDLGTQHQSHLFNGKQHVMKGSRENQRSREMGTTTRRGHQHRMRTNKDEHASRMAFHRSSSQSHYERNTMSNQMHDDLYRISSFLSPEYREHTSQEKMKLLRMICNLQDQVNRTQNVSRETNNGRLSTGVCYKEKHIPLHHNHDLHDRRFAYLVDYPRCDGRCSHHVGWHQRHKFSQIPCSDEATNIVHKIYHSCPDCYPVKQHFSADLPPRALYHHEDLCRSYPGLDSYSPWHSYSSSPQRFPMYGSETEFDSYKDRADKLRRYLREKEQITKWKYRPVAGGAPFVTCRKCLNLLQLPEDFLLSKRGHRQLKCGECSEVFKFSPQSRKLDSYSSNVSGPPSSDLNGQARS</sequence>
<keyword evidence="5" id="KW-1185">Reference proteome</keyword>
<reference evidence="4 5" key="1">
    <citation type="journal article" date="2023" name="Plants (Basel)">
        <title>Bridging the Gap: Combining Genomics and Transcriptomics Approaches to Understand Stylosanthes scabra, an Orphan Legume from the Brazilian Caatinga.</title>
        <authorList>
            <person name="Ferreira-Neto J.R.C."/>
            <person name="da Silva M.D."/>
            <person name="Binneck E."/>
            <person name="de Melo N.F."/>
            <person name="da Silva R.H."/>
            <person name="de Melo A.L.T.M."/>
            <person name="Pandolfi V."/>
            <person name="Bustamante F.O."/>
            <person name="Brasileiro-Vidal A.C."/>
            <person name="Benko-Iseppon A.M."/>
        </authorList>
    </citation>
    <scope>NUCLEOTIDE SEQUENCE [LARGE SCALE GENOMIC DNA]</scope>
    <source>
        <tissue evidence="4">Leaves</tissue>
    </source>
</reference>
<feature type="region of interest" description="Disordered" evidence="1">
    <location>
        <begin position="252"/>
        <end position="325"/>
    </location>
</feature>
<name>A0ABU6TRG4_9FABA</name>
<dbReference type="Proteomes" id="UP001341840">
    <property type="component" value="Unassembled WGS sequence"/>
</dbReference>